<proteinExistence type="predicted"/>
<gene>
    <name evidence="1" type="ORF">TWF694_002850</name>
</gene>
<reference evidence="1 2" key="1">
    <citation type="submission" date="2019-10" db="EMBL/GenBank/DDBJ databases">
        <authorList>
            <person name="Palmer J.M."/>
        </authorList>
    </citation>
    <scope>NUCLEOTIDE SEQUENCE [LARGE SCALE GENOMIC DNA]</scope>
    <source>
        <strain evidence="1 2">TWF694</strain>
    </source>
</reference>
<name>A0AAV9WZW5_9PEZI</name>
<comment type="caution">
    <text evidence="1">The sequence shown here is derived from an EMBL/GenBank/DDBJ whole genome shotgun (WGS) entry which is preliminary data.</text>
</comment>
<keyword evidence="2" id="KW-1185">Reference proteome</keyword>
<dbReference type="Proteomes" id="UP001365542">
    <property type="component" value="Unassembled WGS sequence"/>
</dbReference>
<sequence length="100" mass="11122">MFGTTPPSNECGTCILAVKCMCSAVPHPWSRREPTMRTRGKEKRSHPLSFFPFSLLSGRHEKDIHPHANFEPSHASSSSLIGELANIPKCMQQLMFSAPL</sequence>
<organism evidence="1 2">
    <name type="scientific">Orbilia ellipsospora</name>
    <dbReference type="NCBI Taxonomy" id="2528407"/>
    <lineage>
        <taxon>Eukaryota</taxon>
        <taxon>Fungi</taxon>
        <taxon>Dikarya</taxon>
        <taxon>Ascomycota</taxon>
        <taxon>Pezizomycotina</taxon>
        <taxon>Orbiliomycetes</taxon>
        <taxon>Orbiliales</taxon>
        <taxon>Orbiliaceae</taxon>
        <taxon>Orbilia</taxon>
    </lineage>
</organism>
<protein>
    <submittedName>
        <fullName evidence="1">Uncharacterized protein</fullName>
    </submittedName>
</protein>
<evidence type="ECO:0000313" key="2">
    <source>
        <dbReference type="Proteomes" id="UP001365542"/>
    </source>
</evidence>
<dbReference type="EMBL" id="JAVHJO010000012">
    <property type="protein sequence ID" value="KAK6531674.1"/>
    <property type="molecule type" value="Genomic_DNA"/>
</dbReference>
<dbReference type="AlphaFoldDB" id="A0AAV9WZW5"/>
<accession>A0AAV9WZW5</accession>
<evidence type="ECO:0000313" key="1">
    <source>
        <dbReference type="EMBL" id="KAK6531674.1"/>
    </source>
</evidence>